<gene>
    <name evidence="1" type="ORF">CJOHNSTONI_LOCUS5879</name>
</gene>
<dbReference type="EMBL" id="CAKAEH010001413">
    <property type="protein sequence ID" value="CAG9535905.1"/>
    <property type="molecule type" value="Genomic_DNA"/>
</dbReference>
<protein>
    <submittedName>
        <fullName evidence="1">Uncharacterized protein</fullName>
    </submittedName>
</protein>
<evidence type="ECO:0000313" key="1">
    <source>
        <dbReference type="EMBL" id="CAG9535905.1"/>
    </source>
</evidence>
<accession>A0A8J2M5R7</accession>
<keyword evidence="2" id="KW-1185">Reference proteome</keyword>
<dbReference type="AlphaFoldDB" id="A0A8J2M5R7"/>
<name>A0A8J2M5R7_9BILA</name>
<dbReference type="Proteomes" id="UP000746747">
    <property type="component" value="Unassembled WGS sequence"/>
</dbReference>
<comment type="caution">
    <text evidence="1">The sequence shown here is derived from an EMBL/GenBank/DDBJ whole genome shotgun (WGS) entry which is preliminary data.</text>
</comment>
<reference evidence="1" key="1">
    <citation type="submission" date="2021-09" db="EMBL/GenBank/DDBJ databases">
        <authorList>
            <consortium name="Pathogen Informatics"/>
        </authorList>
    </citation>
    <scope>NUCLEOTIDE SEQUENCE</scope>
</reference>
<organism evidence="1 2">
    <name type="scientific">Cercopithifilaria johnstoni</name>
    <dbReference type="NCBI Taxonomy" id="2874296"/>
    <lineage>
        <taxon>Eukaryota</taxon>
        <taxon>Metazoa</taxon>
        <taxon>Ecdysozoa</taxon>
        <taxon>Nematoda</taxon>
        <taxon>Chromadorea</taxon>
        <taxon>Rhabditida</taxon>
        <taxon>Spirurina</taxon>
        <taxon>Spiruromorpha</taxon>
        <taxon>Filarioidea</taxon>
        <taxon>Onchocercidae</taxon>
        <taxon>Cercopithifilaria</taxon>
    </lineage>
</organism>
<proteinExistence type="predicted"/>
<sequence length="116" mass="12731">MGWDGCAAISLSFHRKQKANQQCHLLPSPLKAGLDQPIPTDCHVSPIDPSVQLLFIHSVLCPVAQTPENFSTVFTNYISMMSIVDANKVFLFADPVNGTGGVTVISLVYFLPHYRD</sequence>
<dbReference type="OrthoDB" id="10541979at2759"/>
<evidence type="ECO:0000313" key="2">
    <source>
        <dbReference type="Proteomes" id="UP000746747"/>
    </source>
</evidence>